<dbReference type="GeneID" id="106744850"/>
<protein>
    <submittedName>
        <fullName evidence="2">Uncharacterized protein LOC106744850</fullName>
    </submittedName>
</protein>
<dbReference type="AlphaFoldDB" id="A0A6P3XAZ7"/>
<accession>A0A6P3XAZ7</accession>
<dbReference type="PANTHER" id="PTHR47326">
    <property type="entry name" value="TRANSPOSABLE ELEMENT TC3 TRANSPOSASE-LIKE PROTEIN"/>
    <property type="match status" value="1"/>
</dbReference>
<dbReference type="Gene3D" id="3.30.420.10">
    <property type="entry name" value="Ribonuclease H-like superfamily/Ribonuclease H"/>
    <property type="match status" value="1"/>
</dbReference>
<organism evidence="1 2">
    <name type="scientific">Dinoponera quadriceps</name>
    <name type="common">South American ant</name>
    <dbReference type="NCBI Taxonomy" id="609295"/>
    <lineage>
        <taxon>Eukaryota</taxon>
        <taxon>Metazoa</taxon>
        <taxon>Ecdysozoa</taxon>
        <taxon>Arthropoda</taxon>
        <taxon>Hexapoda</taxon>
        <taxon>Insecta</taxon>
        <taxon>Pterygota</taxon>
        <taxon>Neoptera</taxon>
        <taxon>Endopterygota</taxon>
        <taxon>Hymenoptera</taxon>
        <taxon>Apocrita</taxon>
        <taxon>Aculeata</taxon>
        <taxon>Formicoidea</taxon>
        <taxon>Formicidae</taxon>
        <taxon>Ponerinae</taxon>
        <taxon>Ponerini</taxon>
        <taxon>Dinoponera</taxon>
    </lineage>
</organism>
<sequence>MRFALQECADVRGHANMIIADEQAKENTCVAARIYAERFPRSARRPETRVILGAVRDLSETRSFVRNNSRAEDVSVQGPVGDDEKRILQFVLENPGTSVRRLAYKLGLAKRVVYRTLRANGLLYSFQIRQLLSYDQQEKRVYFCQGFLAQYRRDASFPDKILWSGETNFTPNNILNKGHFPYREEENLQIDRCKEPSQHQWSINVWAGMVGNQVIGPHFLPPLVNATIYADFLNNHLPALLSDVPLDVRRELIFHHDGPPQCHFHRQVRDILNMRYPDRWIGRGGPITWPAQSPDLNVLHFFLWRYVEDLIKQRCNSTENEVRDAITAAFDNITPDIACRATRDIIRRADLCIRERGRYFE</sequence>
<dbReference type="OrthoDB" id="7699088at2759"/>
<evidence type="ECO:0000313" key="1">
    <source>
        <dbReference type="Proteomes" id="UP000515204"/>
    </source>
</evidence>
<dbReference type="Proteomes" id="UP000515204">
    <property type="component" value="Unplaced"/>
</dbReference>
<dbReference type="InterPro" id="IPR036397">
    <property type="entry name" value="RNaseH_sf"/>
</dbReference>
<gene>
    <name evidence="2" type="primary">LOC106744850</name>
</gene>
<evidence type="ECO:0000313" key="2">
    <source>
        <dbReference type="RefSeq" id="XP_014475432.1"/>
    </source>
</evidence>
<dbReference type="GO" id="GO:0003676">
    <property type="term" value="F:nucleic acid binding"/>
    <property type="evidence" value="ECO:0007669"/>
    <property type="project" value="InterPro"/>
</dbReference>
<dbReference type="RefSeq" id="XP_014475432.1">
    <property type="nucleotide sequence ID" value="XM_014619946.1"/>
</dbReference>
<keyword evidence="1" id="KW-1185">Reference proteome</keyword>
<name>A0A6P3XAZ7_DINQU</name>
<dbReference type="PANTHER" id="PTHR47326:SF1">
    <property type="entry name" value="HTH PSQ-TYPE DOMAIN-CONTAINING PROTEIN"/>
    <property type="match status" value="1"/>
</dbReference>
<dbReference type="KEGG" id="dqu:106744850"/>
<reference evidence="2" key="1">
    <citation type="submission" date="2025-08" db="UniProtKB">
        <authorList>
            <consortium name="RefSeq"/>
        </authorList>
    </citation>
    <scope>IDENTIFICATION</scope>
</reference>
<proteinExistence type="predicted"/>